<dbReference type="PANTHER" id="PTHR24350">
    <property type="entry name" value="SERINE/THREONINE-PROTEIN KINASE IAL-RELATED"/>
    <property type="match status" value="1"/>
</dbReference>
<feature type="binding site" evidence="9">
    <location>
        <begin position="124"/>
        <end position="126"/>
    </location>
    <ligand>
        <name>ATP</name>
        <dbReference type="ChEBI" id="CHEBI:30616"/>
    </ligand>
</feature>
<dbReference type="Pfam" id="PF00069">
    <property type="entry name" value="Pkinase"/>
    <property type="match status" value="1"/>
</dbReference>
<feature type="binding site" evidence="9">
    <location>
        <position position="56"/>
    </location>
    <ligand>
        <name>ATP</name>
        <dbReference type="ChEBI" id="CHEBI:30616"/>
    </ligand>
</feature>
<keyword evidence="1 12" id="KW-0723">Serine/threonine-protein kinase</keyword>
<comment type="catalytic activity">
    <reaction evidence="7 13">
        <text>L-seryl-[protein] + ATP = O-phospho-L-seryl-[protein] + ADP + H(+)</text>
        <dbReference type="Rhea" id="RHEA:17989"/>
        <dbReference type="Rhea" id="RHEA-COMP:9863"/>
        <dbReference type="Rhea" id="RHEA-COMP:11604"/>
        <dbReference type="ChEBI" id="CHEBI:15378"/>
        <dbReference type="ChEBI" id="CHEBI:29999"/>
        <dbReference type="ChEBI" id="CHEBI:30616"/>
        <dbReference type="ChEBI" id="CHEBI:83421"/>
        <dbReference type="ChEBI" id="CHEBI:456216"/>
        <dbReference type="EC" id="2.7.11.1"/>
    </reaction>
</comment>
<feature type="binding site" evidence="9">
    <location>
        <position position="189"/>
    </location>
    <ligand>
        <name>ATP</name>
        <dbReference type="ChEBI" id="CHEBI:30616"/>
    </ligand>
</feature>
<keyword evidence="4 13" id="KW-0418">Kinase</keyword>
<comment type="similarity">
    <text evidence="13">Belongs to the protein kinase superfamily. Ser/Thr protein kinase family. Aurora subfamily.</text>
</comment>
<sequence length="327" mass="38409">MTHMEAFKLPSNVPSDYKDIVLDTLYKMEEHVEARGLRYQWNLDDFEIGAPLGRGKFGRVYLAREKTTHYMVALKTLYKVELMKGRVEKQVMREIEIQTHLRHPHILQMLTYFHDHKRIYLVLEFAARGELYKELKRQPNERFNEHLSAKYTYQVADALEYCHKNNVIHRDIKPENLLLTYEGNIKLADFGWSVHAPSSNILSKHNGKNGIRESSNNKNNCRRNTLCGTLDYLPPEMVSGQTYDIYVDHWCLGILCYEFLVGRPPFLSDSQQETYAKIKTLNIHWPEQITPGAKDLISKLIKRKSSERISMAAVKKHFWILKYKDAY</sequence>
<dbReference type="FunFam" id="3.30.200.20:FF:000042">
    <property type="entry name" value="Aurora kinase A"/>
    <property type="match status" value="1"/>
</dbReference>
<protein>
    <recommendedName>
        <fullName evidence="13">Aurora kinase</fullName>
        <ecNumber evidence="13">2.7.11.1</ecNumber>
    </recommendedName>
</protein>
<dbReference type="InterPro" id="IPR008271">
    <property type="entry name" value="Ser/Thr_kinase_AS"/>
</dbReference>
<feature type="binding site" evidence="9 11">
    <location>
        <position position="75"/>
    </location>
    <ligand>
        <name>ATP</name>
        <dbReference type="ChEBI" id="CHEBI:30616"/>
    </ligand>
</feature>
<dbReference type="PROSITE" id="PS00107">
    <property type="entry name" value="PROTEIN_KINASE_ATP"/>
    <property type="match status" value="1"/>
</dbReference>
<accession>A0A2A3ELE1</accession>
<evidence type="ECO:0000256" key="7">
    <source>
        <dbReference type="ARBA" id="ARBA00048679"/>
    </source>
</evidence>
<dbReference type="GO" id="GO:0004674">
    <property type="term" value="F:protein serine/threonine kinase activity"/>
    <property type="evidence" value="ECO:0007669"/>
    <property type="project" value="UniProtKB-KW"/>
</dbReference>
<reference evidence="15 16" key="1">
    <citation type="submission" date="2014-07" db="EMBL/GenBank/DDBJ databases">
        <title>Genomic and transcriptomic analysis on Apis cerana provide comprehensive insights into honey bee biology.</title>
        <authorList>
            <person name="Diao Q."/>
            <person name="Sun L."/>
            <person name="Zheng H."/>
            <person name="Zheng H."/>
            <person name="Xu S."/>
            <person name="Wang S."/>
            <person name="Zeng Z."/>
            <person name="Hu F."/>
            <person name="Su S."/>
            <person name="Wu J."/>
        </authorList>
    </citation>
    <scope>NUCLEOTIDE SEQUENCE [LARGE SCALE GENOMIC DNA]</scope>
    <source>
        <tissue evidence="15">Pupae without intestine</tissue>
    </source>
</reference>
<feature type="domain" description="Protein kinase" evidence="14">
    <location>
        <begin position="46"/>
        <end position="320"/>
    </location>
</feature>
<dbReference type="Gene3D" id="1.10.510.10">
    <property type="entry name" value="Transferase(Phosphotransferase) domain 1"/>
    <property type="match status" value="1"/>
</dbReference>
<dbReference type="Proteomes" id="UP000242457">
    <property type="component" value="Unassembled WGS sequence"/>
</dbReference>
<evidence type="ECO:0000256" key="6">
    <source>
        <dbReference type="ARBA" id="ARBA00047899"/>
    </source>
</evidence>
<keyword evidence="2 13" id="KW-0808">Transferase</keyword>
<dbReference type="CDD" id="cd14007">
    <property type="entry name" value="STKc_Aurora"/>
    <property type="match status" value="1"/>
</dbReference>
<dbReference type="PROSITE" id="PS00108">
    <property type="entry name" value="PROTEIN_KINASE_ST"/>
    <property type="match status" value="1"/>
</dbReference>
<evidence type="ECO:0000256" key="9">
    <source>
        <dbReference type="PIRSR" id="PIRSR630616-2"/>
    </source>
</evidence>
<evidence type="ECO:0000256" key="2">
    <source>
        <dbReference type="ARBA" id="ARBA00022679"/>
    </source>
</evidence>
<dbReference type="PIRSF" id="PIRSF000654">
    <property type="entry name" value="Integrin-linked_kinase"/>
    <property type="match status" value="1"/>
</dbReference>
<dbReference type="InterPro" id="IPR030616">
    <property type="entry name" value="Aur-like"/>
</dbReference>
<proteinExistence type="inferred from homology"/>
<evidence type="ECO:0000256" key="3">
    <source>
        <dbReference type="ARBA" id="ARBA00022741"/>
    </source>
</evidence>
<dbReference type="SMART" id="SM00220">
    <property type="entry name" value="S_TKc"/>
    <property type="match status" value="1"/>
</dbReference>
<evidence type="ECO:0000256" key="13">
    <source>
        <dbReference type="RuleBase" id="RU367134"/>
    </source>
</evidence>
<evidence type="ECO:0000313" key="16">
    <source>
        <dbReference type="Proteomes" id="UP000242457"/>
    </source>
</evidence>
<evidence type="ECO:0000259" key="14">
    <source>
        <dbReference type="PROSITE" id="PS50011"/>
    </source>
</evidence>
<evidence type="ECO:0000256" key="1">
    <source>
        <dbReference type="ARBA" id="ARBA00022527"/>
    </source>
</evidence>
<feature type="active site" description="Proton acceptor" evidence="8">
    <location>
        <position position="171"/>
    </location>
</feature>
<evidence type="ECO:0000256" key="5">
    <source>
        <dbReference type="ARBA" id="ARBA00022840"/>
    </source>
</evidence>
<keyword evidence="16" id="KW-1185">Reference proteome</keyword>
<dbReference type="EMBL" id="KZ288215">
    <property type="protein sequence ID" value="PBC32623.1"/>
    <property type="molecule type" value="Genomic_DNA"/>
</dbReference>
<dbReference type="Gene3D" id="3.30.200.20">
    <property type="entry name" value="Phosphorylase Kinase, domain 1"/>
    <property type="match status" value="1"/>
</dbReference>
<dbReference type="EC" id="2.7.11.1" evidence="13"/>
<evidence type="ECO:0000256" key="12">
    <source>
        <dbReference type="RuleBase" id="RU000304"/>
    </source>
</evidence>
<keyword evidence="3 9" id="KW-0547">Nucleotide-binding</keyword>
<keyword evidence="5 9" id="KW-0067">ATP-binding</keyword>
<dbReference type="SUPFAM" id="SSF56112">
    <property type="entry name" value="Protein kinase-like (PK-like)"/>
    <property type="match status" value="1"/>
</dbReference>
<dbReference type="InterPro" id="IPR000719">
    <property type="entry name" value="Prot_kinase_dom"/>
</dbReference>
<organism evidence="15 16">
    <name type="scientific">Apis cerana cerana</name>
    <name type="common">Oriental honeybee</name>
    <dbReference type="NCBI Taxonomy" id="94128"/>
    <lineage>
        <taxon>Eukaryota</taxon>
        <taxon>Metazoa</taxon>
        <taxon>Ecdysozoa</taxon>
        <taxon>Arthropoda</taxon>
        <taxon>Hexapoda</taxon>
        <taxon>Insecta</taxon>
        <taxon>Pterygota</taxon>
        <taxon>Neoptera</taxon>
        <taxon>Endopterygota</taxon>
        <taxon>Hymenoptera</taxon>
        <taxon>Apocrita</taxon>
        <taxon>Aculeata</taxon>
        <taxon>Apoidea</taxon>
        <taxon>Anthophila</taxon>
        <taxon>Apidae</taxon>
        <taxon>Apis</taxon>
    </lineage>
</organism>
<dbReference type="FunFam" id="1.10.510.10:FF:000571">
    <property type="entry name" value="Maternal embryonic leucine zipper kinase"/>
    <property type="match status" value="1"/>
</dbReference>
<gene>
    <name evidence="15" type="ORF">APICC_01903</name>
</gene>
<comment type="catalytic activity">
    <reaction evidence="6 13">
        <text>L-threonyl-[protein] + ATP = O-phospho-L-threonyl-[protein] + ADP + H(+)</text>
        <dbReference type="Rhea" id="RHEA:46608"/>
        <dbReference type="Rhea" id="RHEA-COMP:11060"/>
        <dbReference type="Rhea" id="RHEA-COMP:11605"/>
        <dbReference type="ChEBI" id="CHEBI:15378"/>
        <dbReference type="ChEBI" id="CHEBI:30013"/>
        <dbReference type="ChEBI" id="CHEBI:30616"/>
        <dbReference type="ChEBI" id="CHEBI:61977"/>
        <dbReference type="ChEBI" id="CHEBI:456216"/>
        <dbReference type="EC" id="2.7.11.1"/>
    </reaction>
</comment>
<feature type="cross-link" description="Glycyl lysine isopeptide (Lys-Gly) (interchain with G-Cter in SUMO2)" evidence="10">
    <location>
        <position position="173"/>
    </location>
</feature>
<dbReference type="PROSITE" id="PS50011">
    <property type="entry name" value="PROTEIN_KINASE_DOM"/>
    <property type="match status" value="1"/>
</dbReference>
<dbReference type="OrthoDB" id="377346at2759"/>
<feature type="binding site" evidence="9">
    <location>
        <begin position="175"/>
        <end position="176"/>
    </location>
    <ligand>
        <name>ATP</name>
        <dbReference type="ChEBI" id="CHEBI:30616"/>
    </ligand>
</feature>
<evidence type="ECO:0000256" key="11">
    <source>
        <dbReference type="PROSITE-ProRule" id="PRU10141"/>
    </source>
</evidence>
<evidence type="ECO:0000313" key="15">
    <source>
        <dbReference type="EMBL" id="PBC32623.1"/>
    </source>
</evidence>
<evidence type="ECO:0000256" key="10">
    <source>
        <dbReference type="PIRSR" id="PIRSR630616-3"/>
    </source>
</evidence>
<dbReference type="InterPro" id="IPR011009">
    <property type="entry name" value="Kinase-like_dom_sf"/>
</dbReference>
<dbReference type="GO" id="GO:0005524">
    <property type="term" value="F:ATP binding"/>
    <property type="evidence" value="ECO:0007669"/>
    <property type="project" value="UniProtKB-UniRule"/>
</dbReference>
<dbReference type="InterPro" id="IPR017441">
    <property type="entry name" value="Protein_kinase_ATP_BS"/>
</dbReference>
<name>A0A2A3ELE1_APICC</name>
<evidence type="ECO:0000256" key="4">
    <source>
        <dbReference type="ARBA" id="ARBA00022777"/>
    </source>
</evidence>
<dbReference type="AlphaFoldDB" id="A0A2A3ELE1"/>
<dbReference type="STRING" id="94128.A0A2A3ELE1"/>
<evidence type="ECO:0000256" key="8">
    <source>
        <dbReference type="PIRSR" id="PIRSR630616-1"/>
    </source>
</evidence>